<dbReference type="Gene3D" id="1.10.246.140">
    <property type="match status" value="1"/>
</dbReference>
<dbReference type="GO" id="GO:0000932">
    <property type="term" value="C:P-body"/>
    <property type="evidence" value="ECO:0007669"/>
    <property type="project" value="UniProtKB-SubCell"/>
</dbReference>
<keyword evidence="10" id="KW-1185">Reference proteome</keyword>
<keyword evidence="3 6" id="KW-0863">Zinc-finger</keyword>
<evidence type="ECO:0000259" key="8">
    <source>
        <dbReference type="PROSITE" id="PS51188"/>
    </source>
</evidence>
<evidence type="ECO:0000256" key="4">
    <source>
        <dbReference type="ARBA" id="ARBA00022833"/>
    </source>
</evidence>
<comment type="similarity">
    <text evidence="5">Belongs to the ENY2 family.</text>
</comment>
<dbReference type="PANTHER" id="PTHR43888">
    <property type="entry name" value="DNAJ-LIKE-2, ISOFORM A-RELATED"/>
    <property type="match status" value="1"/>
</dbReference>
<dbReference type="GO" id="GO:0005524">
    <property type="term" value="F:ATP binding"/>
    <property type="evidence" value="ECO:0007669"/>
    <property type="project" value="InterPro"/>
</dbReference>
<feature type="domain" description="J" evidence="7">
    <location>
        <begin position="9"/>
        <end position="73"/>
    </location>
</feature>
<dbReference type="GO" id="GO:0006325">
    <property type="term" value="P:chromatin organization"/>
    <property type="evidence" value="ECO:0007669"/>
    <property type="project" value="UniProtKB-KW"/>
</dbReference>
<dbReference type="GO" id="GO:0070390">
    <property type="term" value="C:transcription export complex 2"/>
    <property type="evidence" value="ECO:0007669"/>
    <property type="project" value="UniProtKB-UniRule"/>
</dbReference>
<keyword evidence="5" id="KW-0805">Transcription regulation</keyword>
<dbReference type="Pfam" id="PF01556">
    <property type="entry name" value="DnaJ_C"/>
    <property type="match status" value="1"/>
</dbReference>
<dbReference type="GO" id="GO:0015031">
    <property type="term" value="P:protein transport"/>
    <property type="evidence" value="ECO:0007669"/>
    <property type="project" value="UniProtKB-KW"/>
</dbReference>
<dbReference type="GO" id="GO:0008270">
    <property type="term" value="F:zinc ion binding"/>
    <property type="evidence" value="ECO:0007669"/>
    <property type="project" value="UniProtKB-KW"/>
</dbReference>
<dbReference type="PROSITE" id="PS51188">
    <property type="entry name" value="ZF_CR"/>
    <property type="match status" value="1"/>
</dbReference>
<organism evidence="9 10">
    <name type="scientific">Paraglomus occultum</name>
    <dbReference type="NCBI Taxonomy" id="144539"/>
    <lineage>
        <taxon>Eukaryota</taxon>
        <taxon>Fungi</taxon>
        <taxon>Fungi incertae sedis</taxon>
        <taxon>Mucoromycota</taxon>
        <taxon>Glomeromycotina</taxon>
        <taxon>Glomeromycetes</taxon>
        <taxon>Paraglomerales</taxon>
        <taxon>Paraglomeraceae</taxon>
        <taxon>Paraglomus</taxon>
    </lineage>
</organism>
<comment type="caution">
    <text evidence="9">The sequence shown here is derived from an EMBL/GenBank/DDBJ whole genome shotgun (WGS) entry which is preliminary data.</text>
</comment>
<dbReference type="InterPro" id="IPR012724">
    <property type="entry name" value="DnaJ"/>
</dbReference>
<keyword evidence="5" id="KW-0156">Chromatin regulator</keyword>
<comment type="subunit">
    <text evidence="5">Component of the nuclear pore complex (NPC)-associated TREX-2 complex (transcription and export complex 2), composed of at least SUS1, SAC3, THP1, SEM1, and CDC31. TREX-2 contains 2 SUS1 chains. The TREX-2 complex interacts with the nucleoporin NUP1. Component of the 1.8 MDa SAGA transcription coactivator-HAT complex. SAGA is built of 5 distinct domains with specialized functions. Within the SAGA complex, SUS1, SGF11, SGF73 and UBP8 form an additional subcomplex of SAGA called the DUB module (deubiquitination module). Interacts directly with THP1, SAC3, SGF11, and with the RNA polymerase II.</text>
</comment>
<evidence type="ECO:0000313" key="9">
    <source>
        <dbReference type="EMBL" id="CAG8572293.1"/>
    </source>
</evidence>
<dbReference type="Gene3D" id="2.60.260.20">
    <property type="entry name" value="Urease metallochaperone UreE, N-terminal domain"/>
    <property type="match status" value="2"/>
</dbReference>
<dbReference type="GO" id="GO:0003713">
    <property type="term" value="F:transcription coactivator activity"/>
    <property type="evidence" value="ECO:0007669"/>
    <property type="project" value="UniProtKB-UniRule"/>
</dbReference>
<dbReference type="GO" id="GO:0005654">
    <property type="term" value="C:nucleoplasm"/>
    <property type="evidence" value="ECO:0007669"/>
    <property type="project" value="UniProtKB-SubCell"/>
</dbReference>
<dbReference type="GO" id="GO:0030544">
    <property type="term" value="F:Hsp70 protein binding"/>
    <property type="evidence" value="ECO:0007669"/>
    <property type="project" value="InterPro"/>
</dbReference>
<keyword evidence="5" id="KW-0539">Nucleus</keyword>
<dbReference type="Pfam" id="PF00226">
    <property type="entry name" value="DnaJ"/>
    <property type="match status" value="1"/>
</dbReference>
<dbReference type="Pfam" id="PF10163">
    <property type="entry name" value="EnY2"/>
    <property type="match status" value="1"/>
</dbReference>
<evidence type="ECO:0000256" key="3">
    <source>
        <dbReference type="ARBA" id="ARBA00022771"/>
    </source>
</evidence>
<dbReference type="FunFam" id="2.60.260.20:FF:000003">
    <property type="entry name" value="DnaJ subfamily A member 2"/>
    <property type="match status" value="1"/>
</dbReference>
<evidence type="ECO:0000259" key="7">
    <source>
        <dbReference type="PROSITE" id="PS50076"/>
    </source>
</evidence>
<dbReference type="InterPro" id="IPR002939">
    <property type="entry name" value="DnaJ_C"/>
</dbReference>
<dbReference type="Pfam" id="PF00684">
    <property type="entry name" value="DnaJ_CXXCXGXG"/>
    <property type="match status" value="1"/>
</dbReference>
<dbReference type="FunFam" id="1.10.287.110:FF:000041">
    <property type="entry name" value="Chaperone protein DNAj, putative"/>
    <property type="match status" value="1"/>
</dbReference>
<sequence length="535" mass="60124">MSATMKGMSYYEVLGVHTSATETEIKKAYRKLAMKYHPDKNPDKAAGEKFKEISHAYDILTDPEKRHMYDNYGEEGLNGGSSGGMSAEEIFASFFNGLGGHSFGQFGGRSRQRRGEDIIKNFDVTLEDLYNGKTTKFHLQKDIVCPTCHGKGGKVGAMRKCIECDGCGFKIIMRRVGPGMMQRTQMTCPNCNGEGEALRERDKCKKCKGTKVVKEKKYLDIYIDKGMQDGQKIVMQGEADQEPGVETGDVIFVLKQKEHDRFEREGDDLLITVTIKLAEALCGFSKVLITHLDGRGLVISQPSGEVITPGVVKCIANEGMPHYKRSDERGNLYVKFNVEFPASMWTSPDKLQLLESVLPPRTPEDISSRPEIVDDVELIDGDFSEYGAKKGTRGNNGFKKLKFSNEYDNAASKERRALLNHKENEVLRKTVNKILVATHTKKRLKSILTTKLTECGWKRDLKRRIKDSIKAKGIHNATVDQLENDWLQYGRKSVPESIKVDLLRRIKEFIDNNVNVDSGEADIGRIDPSTEQQTT</sequence>
<dbReference type="GO" id="GO:0071819">
    <property type="term" value="C:DUBm complex"/>
    <property type="evidence" value="ECO:0007669"/>
    <property type="project" value="UniProtKB-UniRule"/>
</dbReference>
<dbReference type="AlphaFoldDB" id="A0A9N9BKU5"/>
<gene>
    <name evidence="5" type="primary">SUS1</name>
    <name evidence="9" type="ORF">POCULU_LOCUS6057</name>
</gene>
<dbReference type="PROSITE" id="PS00636">
    <property type="entry name" value="DNAJ_1"/>
    <property type="match status" value="1"/>
</dbReference>
<dbReference type="PROSITE" id="PS50076">
    <property type="entry name" value="DNAJ_2"/>
    <property type="match status" value="1"/>
</dbReference>
<dbReference type="OrthoDB" id="550424at2759"/>
<dbReference type="CDD" id="cd10719">
    <property type="entry name" value="DnaJ_zf"/>
    <property type="match status" value="1"/>
</dbReference>
<dbReference type="InterPro" id="IPR038212">
    <property type="entry name" value="TF_EnY2_sf"/>
</dbReference>
<dbReference type="GO" id="GO:0005643">
    <property type="term" value="C:nuclear pore"/>
    <property type="evidence" value="ECO:0007669"/>
    <property type="project" value="UniProtKB-UniRule"/>
</dbReference>
<dbReference type="GO" id="GO:0006368">
    <property type="term" value="P:transcription elongation by RNA polymerase II"/>
    <property type="evidence" value="ECO:0007669"/>
    <property type="project" value="UniProtKB-UniRule"/>
</dbReference>
<dbReference type="GO" id="GO:0051082">
    <property type="term" value="F:unfolded protein binding"/>
    <property type="evidence" value="ECO:0007669"/>
    <property type="project" value="InterPro"/>
</dbReference>
<dbReference type="InterPro" id="IPR044713">
    <property type="entry name" value="DNJA1/2-like"/>
</dbReference>
<dbReference type="HAMAP" id="MF_03046">
    <property type="entry name" value="ENY2_Sus1"/>
    <property type="match status" value="1"/>
</dbReference>
<dbReference type="HAMAP" id="MF_01152">
    <property type="entry name" value="DnaJ"/>
    <property type="match status" value="1"/>
</dbReference>
<dbReference type="InterPro" id="IPR008971">
    <property type="entry name" value="HSP40/DnaJ_pept-bd"/>
</dbReference>
<dbReference type="Gene3D" id="1.10.287.110">
    <property type="entry name" value="DnaJ domain"/>
    <property type="match status" value="1"/>
</dbReference>
<keyword evidence="4 6" id="KW-0862">Zinc</keyword>
<evidence type="ECO:0000256" key="2">
    <source>
        <dbReference type="ARBA" id="ARBA00022737"/>
    </source>
</evidence>
<keyword evidence="5" id="KW-0813">Transport</keyword>
<keyword evidence="5" id="KW-0811">Translocation</keyword>
<evidence type="ECO:0000256" key="5">
    <source>
        <dbReference type="HAMAP-Rule" id="MF_03046"/>
    </source>
</evidence>
<dbReference type="EMBL" id="CAJVPJ010001040">
    <property type="protein sequence ID" value="CAG8572293.1"/>
    <property type="molecule type" value="Genomic_DNA"/>
</dbReference>
<proteinExistence type="inferred from homology"/>
<dbReference type="InterPro" id="IPR036869">
    <property type="entry name" value="J_dom_sf"/>
</dbReference>
<dbReference type="Proteomes" id="UP000789572">
    <property type="component" value="Unassembled WGS sequence"/>
</dbReference>
<dbReference type="CDD" id="cd06257">
    <property type="entry name" value="DnaJ"/>
    <property type="match status" value="1"/>
</dbReference>
<comment type="subcellular location">
    <subcellularLocation>
        <location evidence="5">Nucleus</location>
        <location evidence="5">Nucleoplasm</location>
    </subcellularLocation>
    <subcellularLocation>
        <location evidence="5">Cytoplasm</location>
        <location evidence="5">P-body</location>
    </subcellularLocation>
</comment>
<evidence type="ECO:0000256" key="6">
    <source>
        <dbReference type="PROSITE-ProRule" id="PRU00546"/>
    </source>
</evidence>
<dbReference type="SUPFAM" id="SSF57938">
    <property type="entry name" value="DnaJ/Hsp40 cysteine-rich domain"/>
    <property type="match status" value="1"/>
</dbReference>
<dbReference type="SUPFAM" id="SSF46565">
    <property type="entry name" value="Chaperone J-domain"/>
    <property type="match status" value="1"/>
</dbReference>
<dbReference type="FunFam" id="2.10.230.10:FF:000001">
    <property type="entry name" value="DnaJ subfamily A member 2"/>
    <property type="match status" value="1"/>
</dbReference>
<protein>
    <recommendedName>
        <fullName evidence="5">Transcription and mRNA export factor SUS1</fullName>
    </recommendedName>
</protein>
<feature type="zinc finger region" description="CR-type" evidence="6">
    <location>
        <begin position="132"/>
        <end position="216"/>
    </location>
</feature>
<dbReference type="CDD" id="cd10747">
    <property type="entry name" value="DnaJ_C"/>
    <property type="match status" value="1"/>
</dbReference>
<keyword evidence="2" id="KW-0677">Repeat</keyword>
<keyword evidence="5" id="KW-0010">Activator</keyword>
<accession>A0A9N9BKU5</accession>
<dbReference type="GO" id="GO:0006406">
    <property type="term" value="P:mRNA export from nucleus"/>
    <property type="evidence" value="ECO:0007669"/>
    <property type="project" value="UniProtKB-UniRule"/>
</dbReference>
<keyword evidence="5" id="KW-0963">Cytoplasm</keyword>
<feature type="domain" description="CR-type" evidence="8">
    <location>
        <begin position="132"/>
        <end position="216"/>
    </location>
</feature>
<keyword evidence="1 6" id="KW-0479">Metal-binding</keyword>
<dbReference type="PRINTS" id="PR00625">
    <property type="entry name" value="JDOMAIN"/>
</dbReference>
<dbReference type="InterPro" id="IPR018253">
    <property type="entry name" value="DnaJ_domain_CS"/>
</dbReference>
<dbReference type="InterPro" id="IPR001623">
    <property type="entry name" value="DnaJ_domain"/>
</dbReference>
<reference evidence="9" key="1">
    <citation type="submission" date="2021-06" db="EMBL/GenBank/DDBJ databases">
        <authorList>
            <person name="Kallberg Y."/>
            <person name="Tangrot J."/>
            <person name="Rosling A."/>
        </authorList>
    </citation>
    <scope>NUCLEOTIDE SEQUENCE</scope>
    <source>
        <strain evidence="9">IA702</strain>
    </source>
</reference>
<name>A0A9N9BKU5_9GLOM</name>
<dbReference type="Gene3D" id="2.10.230.10">
    <property type="entry name" value="Heat shock protein DnaJ, cysteine-rich domain"/>
    <property type="match status" value="1"/>
</dbReference>
<dbReference type="GO" id="GO:0006457">
    <property type="term" value="P:protein folding"/>
    <property type="evidence" value="ECO:0007669"/>
    <property type="project" value="InterPro"/>
</dbReference>
<dbReference type="InterPro" id="IPR001305">
    <property type="entry name" value="HSP_DnaJ_Cys-rich_dom"/>
</dbReference>
<dbReference type="SMART" id="SM00271">
    <property type="entry name" value="DnaJ"/>
    <property type="match status" value="1"/>
</dbReference>
<evidence type="ECO:0000256" key="1">
    <source>
        <dbReference type="ARBA" id="ARBA00022723"/>
    </source>
</evidence>
<dbReference type="GO" id="GO:0000124">
    <property type="term" value="C:SAGA complex"/>
    <property type="evidence" value="ECO:0007669"/>
    <property type="project" value="UniProtKB-UniRule"/>
</dbReference>
<comment type="function">
    <text evidence="5">Involved in mRNA export coupled transcription activation by association with both the TREX-2 and the SAGA complexes. At the promoters, SAGA is required for recruitment of the basal transcription machinery. It influences RNA polymerase II transcriptional activity through different activities such as TBP interaction and promoter selectivity, interaction with transcription activators, and chromatin modification through histone acetylation and deubiquitination. Within the SAGA complex, participates to a subcomplex required for deubiquitination of H2B and for the maintenance of steady-state H3 methylation levels. The TREX-2 complex functions in docking export-competent ribonucleoprotein particles (mRNPs) to the nuclear entrance of the nuclear pore complex (nuclear basket). TREX-2 participates in mRNA export and accurate chromatin positioning in the nucleus by tethering genes to the nuclear periphery. May also be involved in cytoplasmic mRNA decay by interaction with components of P-bodies.</text>
</comment>
<keyword evidence="5" id="KW-0509">mRNA transport</keyword>
<keyword evidence="5" id="KW-0653">Protein transport</keyword>
<dbReference type="InterPro" id="IPR036410">
    <property type="entry name" value="HSP_DnaJ_Cys-rich_dom_sf"/>
</dbReference>
<dbReference type="SUPFAM" id="SSF49493">
    <property type="entry name" value="HSP40/DnaJ peptide-binding domain"/>
    <property type="match status" value="2"/>
</dbReference>
<keyword evidence="5" id="KW-0804">Transcription</keyword>
<dbReference type="GO" id="GO:0009408">
    <property type="term" value="P:response to heat"/>
    <property type="evidence" value="ECO:0007669"/>
    <property type="project" value="InterPro"/>
</dbReference>
<evidence type="ECO:0000313" key="10">
    <source>
        <dbReference type="Proteomes" id="UP000789572"/>
    </source>
</evidence>
<dbReference type="InterPro" id="IPR018783">
    <property type="entry name" value="TF_ENY2"/>
</dbReference>